<name>A0A0L6U1Z6_9FIRM</name>
<reference evidence="3" key="1">
    <citation type="submission" date="2015-07" db="EMBL/GenBank/DDBJ databases">
        <title>Draft genome sequence of Acetobacterium bakii DSM 8293, a potential psychrophilic chemical producer through syngas fermentation.</title>
        <authorList>
            <person name="Song Y."/>
            <person name="Hwang S."/>
            <person name="Cho B.-K."/>
        </authorList>
    </citation>
    <scope>NUCLEOTIDE SEQUENCE [LARGE SCALE GENOMIC DNA]</scope>
    <source>
        <strain evidence="3">DSM 8239</strain>
    </source>
</reference>
<evidence type="ECO:0008006" key="4">
    <source>
        <dbReference type="Google" id="ProtNLM"/>
    </source>
</evidence>
<sequence length="207" mass="22960">MKTRQEIKTLSKQQFSNNYWIAVGTTVLAFLIIGTVTAASSFLMGLGALFLAPPILVGLNYFSLCIYRGENPTVETMFSTGFSNYGRKLGGMLWMYLFIYLWTLLFIVPGIIKSLAYSMTPYILADHPNVTAKEALKISMRMTEGYKGDIFVMILSFIGWSLLSGITFGIVGIFYSNPYLYISLAGLYEELKDNALATGTVHASELA</sequence>
<proteinExistence type="predicted"/>
<feature type="transmembrane region" description="Helical" evidence="1">
    <location>
        <begin position="20"/>
        <end position="42"/>
    </location>
</feature>
<keyword evidence="1" id="KW-0472">Membrane</keyword>
<feature type="transmembrane region" description="Helical" evidence="1">
    <location>
        <begin position="93"/>
        <end position="112"/>
    </location>
</feature>
<keyword evidence="1" id="KW-0812">Transmembrane</keyword>
<feature type="transmembrane region" description="Helical" evidence="1">
    <location>
        <begin position="48"/>
        <end position="67"/>
    </location>
</feature>
<comment type="caution">
    <text evidence="2">The sequence shown here is derived from an EMBL/GenBank/DDBJ whole genome shotgun (WGS) entry which is preliminary data.</text>
</comment>
<keyword evidence="1" id="KW-1133">Transmembrane helix</keyword>
<dbReference type="PANTHER" id="PTHR40076">
    <property type="entry name" value="MEMBRANE PROTEIN-RELATED"/>
    <property type="match status" value="1"/>
</dbReference>
<protein>
    <recommendedName>
        <fullName evidence="4">Integral membrane protein</fullName>
    </recommendedName>
</protein>
<dbReference type="InterPro" id="IPR010380">
    <property type="entry name" value="DUF975"/>
</dbReference>
<evidence type="ECO:0000256" key="1">
    <source>
        <dbReference type="SAM" id="Phobius"/>
    </source>
</evidence>
<dbReference type="Proteomes" id="UP000036873">
    <property type="component" value="Unassembled WGS sequence"/>
</dbReference>
<dbReference type="STRING" id="52689.AKG39_05150"/>
<dbReference type="AlphaFoldDB" id="A0A0L6U1Z6"/>
<evidence type="ECO:0000313" key="2">
    <source>
        <dbReference type="EMBL" id="KNZ42544.1"/>
    </source>
</evidence>
<dbReference type="PANTHER" id="PTHR40076:SF1">
    <property type="entry name" value="MEMBRANE PROTEIN"/>
    <property type="match status" value="1"/>
</dbReference>
<dbReference type="Pfam" id="PF06161">
    <property type="entry name" value="DUF975"/>
    <property type="match status" value="1"/>
</dbReference>
<feature type="transmembrane region" description="Helical" evidence="1">
    <location>
        <begin position="150"/>
        <end position="175"/>
    </location>
</feature>
<keyword evidence="3" id="KW-1185">Reference proteome</keyword>
<gene>
    <name evidence="2" type="ORF">AKG39_05150</name>
</gene>
<evidence type="ECO:0000313" key="3">
    <source>
        <dbReference type="Proteomes" id="UP000036873"/>
    </source>
</evidence>
<dbReference type="EMBL" id="LGYO01000011">
    <property type="protein sequence ID" value="KNZ42544.1"/>
    <property type="molecule type" value="Genomic_DNA"/>
</dbReference>
<dbReference type="RefSeq" id="WP_050739299.1">
    <property type="nucleotide sequence ID" value="NZ_LGYO01000011.1"/>
</dbReference>
<organism evidence="2 3">
    <name type="scientific">Acetobacterium bakii</name>
    <dbReference type="NCBI Taxonomy" id="52689"/>
    <lineage>
        <taxon>Bacteria</taxon>
        <taxon>Bacillati</taxon>
        <taxon>Bacillota</taxon>
        <taxon>Clostridia</taxon>
        <taxon>Eubacteriales</taxon>
        <taxon>Eubacteriaceae</taxon>
        <taxon>Acetobacterium</taxon>
    </lineage>
</organism>
<accession>A0A0L6U1Z6</accession>